<feature type="binding site" evidence="8">
    <location>
        <begin position="343"/>
        <end position="345"/>
    </location>
    <ligand>
        <name>GTP</name>
        <dbReference type="ChEBI" id="CHEBI:37565"/>
    </ligand>
</feature>
<dbReference type="HAMAP" id="MF_00011">
    <property type="entry name" value="Adenylosucc_synth"/>
    <property type="match status" value="1"/>
</dbReference>
<dbReference type="NCBIfam" id="TIGR00184">
    <property type="entry name" value="purA"/>
    <property type="match status" value="1"/>
</dbReference>
<keyword evidence="11" id="KW-1133">Transmembrane helix</keyword>
<dbReference type="GO" id="GO:0000287">
    <property type="term" value="F:magnesium ion binding"/>
    <property type="evidence" value="ECO:0007669"/>
    <property type="project" value="UniProtKB-UniRule"/>
</dbReference>
<dbReference type="InterPro" id="IPR042110">
    <property type="entry name" value="Adenylosuccinate_synth_dom2"/>
</dbReference>
<comment type="function">
    <text evidence="8">Plays an important role in the de novo pathway and in the salvage pathway of purine nucleotide biosynthesis. Catalyzes the first commited step in the biosynthesis of AMP from IMP.</text>
</comment>
<dbReference type="Gene3D" id="1.10.300.10">
    <property type="entry name" value="Adenylosuccinate Synthetase, subunit A, domain 2"/>
    <property type="match status" value="1"/>
</dbReference>
<dbReference type="InterPro" id="IPR027417">
    <property type="entry name" value="P-loop_NTPase"/>
</dbReference>
<dbReference type="InterPro" id="IPR033128">
    <property type="entry name" value="Adenylosuccin_syn_Lys_AS"/>
</dbReference>
<dbReference type="NCBIfam" id="NF002223">
    <property type="entry name" value="PRK01117.1"/>
    <property type="match status" value="1"/>
</dbReference>
<feature type="transmembrane region" description="Helical" evidence="11">
    <location>
        <begin position="563"/>
        <end position="586"/>
    </location>
</feature>
<comment type="similarity">
    <text evidence="8 10">Belongs to the adenylosuccinate synthetase family.</text>
</comment>
<dbReference type="AlphaFoldDB" id="A0A914LWZ6"/>
<feature type="binding site" evidence="8">
    <location>
        <position position="13"/>
    </location>
    <ligand>
        <name>Mg(2+)</name>
        <dbReference type="ChEBI" id="CHEBI:18420"/>
    </ligand>
</feature>
<feature type="transmembrane region" description="Helical" evidence="11">
    <location>
        <begin position="660"/>
        <end position="681"/>
    </location>
</feature>
<proteinExistence type="inferred from homology"/>
<accession>A0A914LWZ6</accession>
<dbReference type="Proteomes" id="UP000887563">
    <property type="component" value="Unplaced"/>
</dbReference>
<keyword evidence="8" id="KW-0963">Cytoplasm</keyword>
<dbReference type="GO" id="GO:0046040">
    <property type="term" value="P:IMP metabolic process"/>
    <property type="evidence" value="ECO:0007669"/>
    <property type="project" value="TreeGrafter"/>
</dbReference>
<dbReference type="PANTHER" id="PTHR11846:SF0">
    <property type="entry name" value="ADENYLOSUCCINATE SYNTHETASE"/>
    <property type="match status" value="1"/>
</dbReference>
<dbReference type="GO" id="GO:0005737">
    <property type="term" value="C:cytoplasm"/>
    <property type="evidence" value="ECO:0007669"/>
    <property type="project" value="UniProtKB-SubCell"/>
</dbReference>
<feature type="binding site" evidence="8">
    <location>
        <begin position="13"/>
        <end position="16"/>
    </location>
    <ligand>
        <name>IMP</name>
        <dbReference type="ChEBI" id="CHEBI:58053"/>
    </ligand>
</feature>
<feature type="active site" description="Proton donor" evidence="8">
    <location>
        <position position="43"/>
    </location>
</feature>
<feature type="binding site" evidence="8">
    <location>
        <begin position="42"/>
        <end position="44"/>
    </location>
    <ligand>
        <name>GTP</name>
        <dbReference type="ChEBI" id="CHEBI:37565"/>
    </ligand>
</feature>
<feature type="binding site" evidence="8">
    <location>
        <position position="245"/>
    </location>
    <ligand>
        <name>IMP</name>
        <dbReference type="ChEBI" id="CHEBI:58053"/>
    </ligand>
</feature>
<dbReference type="Pfam" id="PF23408">
    <property type="entry name" value="TMEM126_like"/>
    <property type="match status" value="1"/>
</dbReference>
<evidence type="ECO:0000256" key="1">
    <source>
        <dbReference type="ARBA" id="ARBA00011738"/>
    </source>
</evidence>
<evidence type="ECO:0000313" key="13">
    <source>
        <dbReference type="WBParaSite" id="Minc3s00895g18611"/>
    </source>
</evidence>
<feature type="transmembrane region" description="Helical" evidence="11">
    <location>
        <begin position="606"/>
        <end position="626"/>
    </location>
</feature>
<evidence type="ECO:0000256" key="9">
    <source>
        <dbReference type="PROSITE-ProRule" id="PRU10134"/>
    </source>
</evidence>
<dbReference type="Gene3D" id="3.40.440.10">
    <property type="entry name" value="Adenylosuccinate Synthetase, subunit A, domain 1"/>
    <property type="match status" value="1"/>
</dbReference>
<feature type="active site" evidence="9">
    <location>
        <position position="147"/>
    </location>
</feature>
<keyword evidence="3 8" id="KW-0479">Metal-binding</keyword>
<comment type="subcellular location">
    <subcellularLocation>
        <location evidence="8">Cytoplasm</location>
    </subcellularLocation>
</comment>
<dbReference type="InterPro" id="IPR042111">
    <property type="entry name" value="Adenylosuccinate_synth_dom3"/>
</dbReference>
<dbReference type="SUPFAM" id="SSF52540">
    <property type="entry name" value="P-loop containing nucleoside triphosphate hydrolases"/>
    <property type="match status" value="1"/>
</dbReference>
<dbReference type="Pfam" id="PF00709">
    <property type="entry name" value="Adenylsucc_synt"/>
    <property type="match status" value="1"/>
</dbReference>
<evidence type="ECO:0000256" key="3">
    <source>
        <dbReference type="ARBA" id="ARBA00022723"/>
    </source>
</evidence>
<keyword evidence="2 8" id="KW-0436">Ligase</keyword>
<keyword evidence="6 8" id="KW-0460">Magnesium</keyword>
<feature type="binding site" evidence="8">
    <location>
        <position position="230"/>
    </location>
    <ligand>
        <name>IMP</name>
        <dbReference type="ChEBI" id="CHEBI:58053"/>
    </ligand>
</feature>
<organism evidence="12 13">
    <name type="scientific">Meloidogyne incognita</name>
    <name type="common">Southern root-knot nematode worm</name>
    <name type="synonym">Oxyuris incognita</name>
    <dbReference type="NCBI Taxonomy" id="6306"/>
    <lineage>
        <taxon>Eukaryota</taxon>
        <taxon>Metazoa</taxon>
        <taxon>Ecdysozoa</taxon>
        <taxon>Nematoda</taxon>
        <taxon>Chromadorea</taxon>
        <taxon>Rhabditida</taxon>
        <taxon>Tylenchina</taxon>
        <taxon>Tylenchomorpha</taxon>
        <taxon>Tylenchoidea</taxon>
        <taxon>Meloidogynidae</taxon>
        <taxon>Meloidogyninae</taxon>
        <taxon>Meloidogyne</taxon>
        <taxon>Meloidogyne incognita group</taxon>
    </lineage>
</organism>
<keyword evidence="7 8" id="KW-0342">GTP-binding</keyword>
<evidence type="ECO:0000256" key="4">
    <source>
        <dbReference type="ARBA" id="ARBA00022741"/>
    </source>
</evidence>
<keyword evidence="4 8" id="KW-0547">Nucleotide-binding</keyword>
<evidence type="ECO:0000256" key="5">
    <source>
        <dbReference type="ARBA" id="ARBA00022755"/>
    </source>
</evidence>
<dbReference type="FunFam" id="3.90.170.10:FF:000001">
    <property type="entry name" value="Adenylosuccinate synthetase"/>
    <property type="match status" value="1"/>
</dbReference>
<comment type="cofactor">
    <cofactor evidence="8">
        <name>Mg(2+)</name>
        <dbReference type="ChEBI" id="CHEBI:18420"/>
    </cofactor>
    <text evidence="8">Binds 1 Mg(2+) ion per subunit.</text>
</comment>
<keyword evidence="11" id="KW-0472">Membrane</keyword>
<dbReference type="CDD" id="cd03108">
    <property type="entry name" value="AdSS"/>
    <property type="match status" value="1"/>
</dbReference>
<dbReference type="SMART" id="SM00788">
    <property type="entry name" value="Adenylsucc_synt"/>
    <property type="match status" value="1"/>
</dbReference>
<feature type="binding site" evidence="8">
    <location>
        <position position="136"/>
    </location>
    <ligand>
        <name>IMP</name>
        <dbReference type="ChEBI" id="CHEBI:58053"/>
    </ligand>
</feature>
<evidence type="ECO:0000256" key="2">
    <source>
        <dbReference type="ARBA" id="ARBA00022598"/>
    </source>
</evidence>
<sequence length="748" mass="83701">MSVTLLLGAQWGDEGKGKVLDYLIGHYKIGIVARSQGGNNAGHTVVVNNHEYDFHLLPSGMATKECINIIGNGVVVNLDALFSEIEKNGFKFGTGDDEGDRKLFISDCAHLVLPVHIEADGFQESLLEEKAKLGTTKRGIGPTYSSKCFRIGVRLGDLLNDSQNFEKRYREQVKFYSKIFSNINTNVDADLQKLKEHASQIKKLGLACNTTMLLHKYRQEGRAILVEGANGTLLDIDFGTYPFVTSSNSTAGGACTGLGIPPTCITRIVGISKAYQTRVGFGPFPTELLNKDGTANKEGEKLQQIGAEFGVTTGRKRRCGWLDLVLLRYSCIINGFTSLAITKVDVLDTFEQIKVGIAYNLDGVEILHPPATINDWHKIKVEYKMFPGWMSDTSKARTFDQLPQECRDYLTFIEQNVKVPIEFIGVGKSRDALIVSEMSWKNTDPLELWKTSTTLPITENKIKRNDEVEGSYQQPPAPVRIRFWMSTKQIDSRQRTDYFWKLILAWPDDWERRAIIWTKAVISVTNTLTAFYITNKITADVFLIDPKLDFLQTLRRIPAKSPFVMFALVGFISQMLTMTFILYPYLMYEGQLSTLSLTGRAVALSLGMGMLIPLFSVPPIANSAFLSHREKLGMRKLPTGSVFDLLAQTFECTRSVWRKLPVIAGVNVAAAGIVVCSMAWARNRIHSKLDIDADLINELVANSEYYQNQKRGVIGQKLHSIGSWLTSPKVLDFFERKRVSSPDSPHDI</sequence>
<feature type="binding site" evidence="8">
    <location>
        <begin position="311"/>
        <end position="317"/>
    </location>
    <ligand>
        <name>substrate</name>
    </ligand>
</feature>
<dbReference type="PANTHER" id="PTHR11846">
    <property type="entry name" value="ADENYLOSUCCINATE SYNTHETASE"/>
    <property type="match status" value="1"/>
</dbReference>
<evidence type="ECO:0000256" key="8">
    <source>
        <dbReference type="HAMAP-Rule" id="MF_03125"/>
    </source>
</evidence>
<evidence type="ECO:0000313" key="12">
    <source>
        <dbReference type="Proteomes" id="UP000887563"/>
    </source>
</evidence>
<dbReference type="InterPro" id="IPR018220">
    <property type="entry name" value="Adenylosuccin_syn_GTP-bd"/>
</dbReference>
<dbReference type="GO" id="GO:0044208">
    <property type="term" value="P:'de novo' AMP biosynthetic process"/>
    <property type="evidence" value="ECO:0007669"/>
    <property type="project" value="UniProtKB-UniRule"/>
</dbReference>
<feature type="binding site" evidence="8">
    <location>
        <begin position="40"/>
        <end position="43"/>
    </location>
    <ligand>
        <name>IMP</name>
        <dbReference type="ChEBI" id="CHEBI:58053"/>
    </ligand>
</feature>
<dbReference type="EC" id="6.3.4.4" evidence="8 10"/>
<evidence type="ECO:0000256" key="7">
    <source>
        <dbReference type="ARBA" id="ARBA00023134"/>
    </source>
</evidence>
<dbReference type="WBParaSite" id="Minc3s00895g18611">
    <property type="protein sequence ID" value="Minc3s00895g18611"/>
    <property type="gene ID" value="Minc3s00895g18611"/>
</dbReference>
<evidence type="ECO:0000256" key="6">
    <source>
        <dbReference type="ARBA" id="ARBA00022842"/>
    </source>
</evidence>
<evidence type="ECO:0000256" key="10">
    <source>
        <dbReference type="RuleBase" id="RU000520"/>
    </source>
</evidence>
<dbReference type="InterPro" id="IPR001114">
    <property type="entry name" value="Adenylosuccinate_synthetase"/>
</dbReference>
<feature type="binding site" evidence="8">
    <location>
        <position position="315"/>
    </location>
    <ligand>
        <name>IMP</name>
        <dbReference type="ChEBI" id="CHEBI:58053"/>
    </ligand>
</feature>
<feature type="binding site" evidence="8">
    <location>
        <position position="317"/>
    </location>
    <ligand>
        <name>GTP</name>
        <dbReference type="ChEBI" id="CHEBI:37565"/>
    </ligand>
</feature>
<dbReference type="PROSITE" id="PS00513">
    <property type="entry name" value="ADENYLOSUCCIN_SYN_2"/>
    <property type="match status" value="1"/>
</dbReference>
<reference evidence="13" key="1">
    <citation type="submission" date="2022-11" db="UniProtKB">
        <authorList>
            <consortium name="WormBaseParasite"/>
        </authorList>
    </citation>
    <scope>IDENTIFICATION</scope>
</reference>
<name>A0A914LWZ6_MELIC</name>
<dbReference type="FunFam" id="1.10.300.10:FF:000001">
    <property type="entry name" value="Adenylosuccinate synthetase"/>
    <property type="match status" value="1"/>
</dbReference>
<protein>
    <recommendedName>
        <fullName evidence="8 10">Adenylosuccinate synthetase</fullName>
        <shortName evidence="8">AMPSase</shortName>
        <shortName evidence="8">AdSS</shortName>
        <ecNumber evidence="8 10">6.3.4.4</ecNumber>
    </recommendedName>
    <alternativeName>
        <fullName evidence="8">IMP--aspartate ligase</fullName>
    </alternativeName>
</protein>
<dbReference type="Gene3D" id="3.90.170.10">
    <property type="entry name" value="Adenylosuccinate Synthetase, subunit A, domain 3"/>
    <property type="match status" value="1"/>
</dbReference>
<comment type="function">
    <text evidence="10">Plays an important role in the de novo pathway of purine nucleotide biosynthesis.</text>
</comment>
<keyword evidence="5 8" id="KW-0658">Purine biosynthesis</keyword>
<feature type="binding site" evidence="8">
    <location>
        <begin position="12"/>
        <end position="18"/>
    </location>
    <ligand>
        <name>GTP</name>
        <dbReference type="ChEBI" id="CHEBI:37565"/>
    </ligand>
</feature>
<dbReference type="PROSITE" id="PS01266">
    <property type="entry name" value="ADENYLOSUCCIN_SYN_1"/>
    <property type="match status" value="1"/>
</dbReference>
<comment type="pathway">
    <text evidence="8 10">Purine metabolism; AMP biosynthesis via de novo pathway; AMP from IMP: step 1/2.</text>
</comment>
<dbReference type="GO" id="GO:0004019">
    <property type="term" value="F:adenylosuccinate synthase activity"/>
    <property type="evidence" value="ECO:0007669"/>
    <property type="project" value="UniProtKB-UniRule"/>
</dbReference>
<keyword evidence="11" id="KW-0812">Transmembrane</keyword>
<feature type="binding site" evidence="8">
    <location>
        <begin position="425"/>
        <end position="427"/>
    </location>
    <ligand>
        <name>GTP</name>
        <dbReference type="ChEBI" id="CHEBI:37565"/>
    </ligand>
</feature>
<keyword evidence="12" id="KW-1185">Reference proteome</keyword>
<comment type="subunit">
    <text evidence="1 8">Homodimer.</text>
</comment>
<feature type="binding site" evidence="8">
    <location>
        <position position="150"/>
    </location>
    <ligand>
        <name>IMP</name>
        <dbReference type="ChEBI" id="CHEBI:58053"/>
        <note>ligand shared between dimeric partners</note>
    </ligand>
</feature>
<dbReference type="GO" id="GO:0005525">
    <property type="term" value="F:GTP binding"/>
    <property type="evidence" value="ECO:0007669"/>
    <property type="project" value="UniProtKB-UniRule"/>
</dbReference>
<dbReference type="InterPro" id="IPR057591">
    <property type="entry name" value="TMEM126-like"/>
</dbReference>
<dbReference type="InterPro" id="IPR042109">
    <property type="entry name" value="Adenylosuccinate_synth_dom1"/>
</dbReference>
<comment type="catalytic activity">
    <reaction evidence="8 10">
        <text>IMP + L-aspartate + GTP = N(6)-(1,2-dicarboxyethyl)-AMP + GDP + phosphate + 2 H(+)</text>
        <dbReference type="Rhea" id="RHEA:15753"/>
        <dbReference type="ChEBI" id="CHEBI:15378"/>
        <dbReference type="ChEBI" id="CHEBI:29991"/>
        <dbReference type="ChEBI" id="CHEBI:37565"/>
        <dbReference type="ChEBI" id="CHEBI:43474"/>
        <dbReference type="ChEBI" id="CHEBI:57567"/>
        <dbReference type="ChEBI" id="CHEBI:58053"/>
        <dbReference type="ChEBI" id="CHEBI:58189"/>
        <dbReference type="EC" id="6.3.4.4"/>
    </reaction>
</comment>
<feature type="active site" description="Proton acceptor" evidence="8">
    <location>
        <position position="13"/>
    </location>
</feature>
<feature type="binding site" evidence="8">
    <location>
        <position position="42"/>
    </location>
    <ligand>
        <name>Mg(2+)</name>
        <dbReference type="ChEBI" id="CHEBI:18420"/>
    </ligand>
</feature>
<evidence type="ECO:0000256" key="11">
    <source>
        <dbReference type="SAM" id="Phobius"/>
    </source>
</evidence>